<reference evidence="6" key="2">
    <citation type="journal article" date="2018" name="BMC Genomics">
        <title>A manually annotated Actinidia chinensis var. chinensis (kiwifruit) genome highlights the challenges associated with draft genomes and gene prediction in plants.</title>
        <authorList>
            <person name="Pilkington S.M."/>
            <person name="Crowhurst R."/>
            <person name="Hilario E."/>
            <person name="Nardozza S."/>
            <person name="Fraser L."/>
            <person name="Peng Y."/>
            <person name="Gunaseelan K."/>
            <person name="Simpson R."/>
            <person name="Tahir J."/>
            <person name="Deroles S.C."/>
            <person name="Templeton K."/>
            <person name="Luo Z."/>
            <person name="Davy M."/>
            <person name="Cheng C."/>
            <person name="McNeilage M."/>
            <person name="Scaglione D."/>
            <person name="Liu Y."/>
            <person name="Zhang Q."/>
            <person name="Datson P."/>
            <person name="De Silva N."/>
            <person name="Gardiner S.E."/>
            <person name="Bassett H."/>
            <person name="Chagne D."/>
            <person name="McCallum J."/>
            <person name="Dzierzon H."/>
            <person name="Deng C."/>
            <person name="Wang Y.Y."/>
            <person name="Barron L."/>
            <person name="Manako K."/>
            <person name="Bowen J."/>
            <person name="Foster T.M."/>
            <person name="Erridge Z.A."/>
            <person name="Tiffin H."/>
            <person name="Waite C.N."/>
            <person name="Davies K.M."/>
            <person name="Grierson E.P."/>
            <person name="Laing W.A."/>
            <person name="Kirk R."/>
            <person name="Chen X."/>
            <person name="Wood M."/>
            <person name="Montefiori M."/>
            <person name="Brummell D.A."/>
            <person name="Schwinn K.E."/>
            <person name="Catanach A."/>
            <person name="Fullerton C."/>
            <person name="Li D."/>
            <person name="Meiyalaghan S."/>
            <person name="Nieuwenhuizen N."/>
            <person name="Read N."/>
            <person name="Prakash R."/>
            <person name="Hunter D."/>
            <person name="Zhang H."/>
            <person name="McKenzie M."/>
            <person name="Knabel M."/>
            <person name="Harris A."/>
            <person name="Allan A.C."/>
            <person name="Gleave A."/>
            <person name="Chen A."/>
            <person name="Janssen B.J."/>
            <person name="Plunkett B."/>
            <person name="Ampomah-Dwamena C."/>
            <person name="Voogd C."/>
            <person name="Leif D."/>
            <person name="Lafferty D."/>
            <person name="Souleyre E.J.F."/>
            <person name="Varkonyi-Gasic E."/>
            <person name="Gambi F."/>
            <person name="Hanley J."/>
            <person name="Yao J.L."/>
            <person name="Cheung J."/>
            <person name="David K.M."/>
            <person name="Warren B."/>
            <person name="Marsh K."/>
            <person name="Snowden K.C."/>
            <person name="Lin-Wang K."/>
            <person name="Brian L."/>
            <person name="Martinez-Sanchez M."/>
            <person name="Wang M."/>
            <person name="Ileperuma N."/>
            <person name="Macnee N."/>
            <person name="Campin R."/>
            <person name="McAtee P."/>
            <person name="Drummond R.S.M."/>
            <person name="Espley R.V."/>
            <person name="Ireland H.S."/>
            <person name="Wu R."/>
            <person name="Atkinson R.G."/>
            <person name="Karunairetnam S."/>
            <person name="Bulley S."/>
            <person name="Chunkath S."/>
            <person name="Hanley Z."/>
            <person name="Storey R."/>
            <person name="Thrimawithana A.H."/>
            <person name="Thomson S."/>
            <person name="David C."/>
            <person name="Testolin R."/>
            <person name="Huang H."/>
            <person name="Hellens R.P."/>
            <person name="Schaffer R.J."/>
        </authorList>
    </citation>
    <scope>NUCLEOTIDE SEQUENCE [LARGE SCALE GENOMIC DNA]</scope>
    <source>
        <strain evidence="6">cv. Red5</strain>
    </source>
</reference>
<dbReference type="Pfam" id="PF17406">
    <property type="entry name" value="Nrap_D5"/>
    <property type="match status" value="1"/>
</dbReference>
<dbReference type="GO" id="GO:0032040">
    <property type="term" value="C:small-subunit processome"/>
    <property type="evidence" value="ECO:0007669"/>
    <property type="project" value="TreeGrafter"/>
</dbReference>
<dbReference type="InParanoid" id="A0A2R6RLC4"/>
<comment type="caution">
    <text evidence="5">The sequence shown here is derived from an EMBL/GenBank/DDBJ whole genome shotgun (WGS) entry which is preliminary data.</text>
</comment>
<comment type="similarity">
    <text evidence="1">Belongs to the NRAP family.</text>
</comment>
<dbReference type="GO" id="GO:0032545">
    <property type="term" value="C:CURI complex"/>
    <property type="evidence" value="ECO:0007669"/>
    <property type="project" value="TreeGrafter"/>
</dbReference>
<protein>
    <submittedName>
        <fullName evidence="5">Nucleolar protein</fullName>
    </submittedName>
</protein>
<dbReference type="PANTHER" id="PTHR17972">
    <property type="entry name" value="NUCLEOLAR RNA-ASSOCIATED PROTEIN"/>
    <property type="match status" value="1"/>
</dbReference>
<dbReference type="InterPro" id="IPR035370">
    <property type="entry name" value="Nrap_D5"/>
</dbReference>
<organism evidence="5 6">
    <name type="scientific">Actinidia chinensis var. chinensis</name>
    <name type="common">Chinese soft-hair kiwi</name>
    <dbReference type="NCBI Taxonomy" id="1590841"/>
    <lineage>
        <taxon>Eukaryota</taxon>
        <taxon>Viridiplantae</taxon>
        <taxon>Streptophyta</taxon>
        <taxon>Embryophyta</taxon>
        <taxon>Tracheophyta</taxon>
        <taxon>Spermatophyta</taxon>
        <taxon>Magnoliopsida</taxon>
        <taxon>eudicotyledons</taxon>
        <taxon>Gunneridae</taxon>
        <taxon>Pentapetalae</taxon>
        <taxon>asterids</taxon>
        <taxon>Ericales</taxon>
        <taxon>Actinidiaceae</taxon>
        <taxon>Actinidia</taxon>
    </lineage>
</organism>
<dbReference type="GO" id="GO:0034456">
    <property type="term" value="C:UTP-C complex"/>
    <property type="evidence" value="ECO:0007669"/>
    <property type="project" value="TreeGrafter"/>
</dbReference>
<evidence type="ECO:0000256" key="1">
    <source>
        <dbReference type="RuleBase" id="RU364032"/>
    </source>
</evidence>
<dbReference type="Proteomes" id="UP000241394">
    <property type="component" value="Chromosome LG5"/>
</dbReference>
<keyword evidence="1" id="KW-0694">RNA-binding</keyword>
<dbReference type="OrthoDB" id="10251401at2759"/>
<dbReference type="GO" id="GO:0003723">
    <property type="term" value="F:RNA binding"/>
    <property type="evidence" value="ECO:0007669"/>
    <property type="project" value="UniProtKB-KW"/>
</dbReference>
<keyword evidence="1" id="KW-0539">Nucleus</keyword>
<comment type="subcellular location">
    <subcellularLocation>
        <location evidence="1">Nucleus</location>
        <location evidence="1">Nucleolus</location>
    </subcellularLocation>
</comment>
<name>A0A2R6RLC4_ACTCC</name>
<dbReference type="Gramene" id="PSS30826">
    <property type="protein sequence ID" value="PSS30826"/>
    <property type="gene ID" value="CEY00_Acc06111"/>
</dbReference>
<proteinExistence type="inferred from homology"/>
<dbReference type="GO" id="GO:0006409">
    <property type="term" value="P:tRNA export from nucleus"/>
    <property type="evidence" value="ECO:0007669"/>
    <property type="project" value="TreeGrafter"/>
</dbReference>
<gene>
    <name evidence="5" type="ORF">CEY00_Acc06111</name>
</gene>
<evidence type="ECO:0000259" key="2">
    <source>
        <dbReference type="Pfam" id="PF03813"/>
    </source>
</evidence>
<evidence type="ECO:0000259" key="3">
    <source>
        <dbReference type="Pfam" id="PF17405"/>
    </source>
</evidence>
<dbReference type="Pfam" id="PF17405">
    <property type="entry name" value="Nrap_D4"/>
    <property type="match status" value="1"/>
</dbReference>
<dbReference type="GO" id="GO:0006364">
    <property type="term" value="P:rRNA processing"/>
    <property type="evidence" value="ECO:0007669"/>
    <property type="project" value="TreeGrafter"/>
</dbReference>
<feature type="domain" description="Nrap protein" evidence="3">
    <location>
        <begin position="250"/>
        <end position="400"/>
    </location>
</feature>
<accession>A0A2R6RLC4</accession>
<dbReference type="InterPro" id="IPR035082">
    <property type="entry name" value="Nrap_D1"/>
</dbReference>
<sequence>MASETLTNRMDFKVRELLKEVQLDYSPSFTKLVDETVSAIREAIHQIPEDLQEYVAPDFVKDIRADKVEFKFKKPKSIEIGGSYSMCCIAKPDVNVDLFIRMPKECFHEKDYLNYCYHAKRFLYLCIVKKYLKLSSVAQKVEWSTFQNEARKPILVVHPAMKLVESPQLVVRIIPTAKSVFNVSKLNLDRSNVRALNQGGVLQATPKYNSSMLEDLFLEDNAEFVKRTFLGWKELGEALILLKVYPIAFSASLLEAFEVLSKRLRLLNDIPLRVSSAQPLDSAFRFTSVFPPRPHPLAVEKTVNLRLQKFTSSCIHPLEVMIQLEGSGNWPMDEVAIEKTKSAFLLKIGESLQNNWGMACNPTEDDVVVFTSGYAFRLKALHERGLNLLKRQIGSNQVKWVPSTDKILSSRGQHSSMINGLQGRFPIYGPVRLAKRWVAAYFFSTSLEEEAVELLVAYLFLKHFPFYTPCSRIVGFLRFLRLLSEYDWAFSALIVDINGDLTLDDEKEINGNFTSSRKAYDDNMQNISPAIFLATSYDKASEAWTKSSPSSSDALLEIWRQVPLNAFIFNSEAFSLHIRMLCWRFGETVP</sequence>
<dbReference type="AlphaFoldDB" id="A0A2R6RLC4"/>
<evidence type="ECO:0000313" key="5">
    <source>
        <dbReference type="EMBL" id="PSS30826.1"/>
    </source>
</evidence>
<reference evidence="5 6" key="1">
    <citation type="submission" date="2017-07" db="EMBL/GenBank/DDBJ databases">
        <title>An improved, manually edited Actinidia chinensis var. chinensis (kiwifruit) genome highlights the challenges associated with draft genomes and gene prediction in plants.</title>
        <authorList>
            <person name="Pilkington S."/>
            <person name="Crowhurst R."/>
            <person name="Hilario E."/>
            <person name="Nardozza S."/>
            <person name="Fraser L."/>
            <person name="Peng Y."/>
            <person name="Gunaseelan K."/>
            <person name="Simpson R."/>
            <person name="Tahir J."/>
            <person name="Deroles S."/>
            <person name="Templeton K."/>
            <person name="Luo Z."/>
            <person name="Davy M."/>
            <person name="Cheng C."/>
            <person name="Mcneilage M."/>
            <person name="Scaglione D."/>
            <person name="Liu Y."/>
            <person name="Zhang Q."/>
            <person name="Datson P."/>
            <person name="De Silva N."/>
            <person name="Gardiner S."/>
            <person name="Bassett H."/>
            <person name="Chagne D."/>
            <person name="Mccallum J."/>
            <person name="Dzierzon H."/>
            <person name="Deng C."/>
            <person name="Wang Y.-Y."/>
            <person name="Barron N."/>
            <person name="Manako K."/>
            <person name="Bowen J."/>
            <person name="Foster T."/>
            <person name="Erridge Z."/>
            <person name="Tiffin H."/>
            <person name="Waite C."/>
            <person name="Davies K."/>
            <person name="Grierson E."/>
            <person name="Laing W."/>
            <person name="Kirk R."/>
            <person name="Chen X."/>
            <person name="Wood M."/>
            <person name="Montefiori M."/>
            <person name="Brummell D."/>
            <person name="Schwinn K."/>
            <person name="Catanach A."/>
            <person name="Fullerton C."/>
            <person name="Li D."/>
            <person name="Meiyalaghan S."/>
            <person name="Nieuwenhuizen N."/>
            <person name="Read N."/>
            <person name="Prakash R."/>
            <person name="Hunter D."/>
            <person name="Zhang H."/>
            <person name="Mckenzie M."/>
            <person name="Knabel M."/>
            <person name="Harris A."/>
            <person name="Allan A."/>
            <person name="Chen A."/>
            <person name="Janssen B."/>
            <person name="Plunkett B."/>
            <person name="Dwamena C."/>
            <person name="Voogd C."/>
            <person name="Leif D."/>
            <person name="Lafferty D."/>
            <person name="Souleyre E."/>
            <person name="Varkonyi-Gasic E."/>
            <person name="Gambi F."/>
            <person name="Hanley J."/>
            <person name="Yao J.-L."/>
            <person name="Cheung J."/>
            <person name="David K."/>
            <person name="Warren B."/>
            <person name="Marsh K."/>
            <person name="Snowden K."/>
            <person name="Lin-Wang K."/>
            <person name="Brian L."/>
            <person name="Martinez-Sanchez M."/>
            <person name="Wang M."/>
            <person name="Ileperuma N."/>
            <person name="Macnee N."/>
            <person name="Campin R."/>
            <person name="Mcatee P."/>
            <person name="Drummond R."/>
            <person name="Espley R."/>
            <person name="Ireland H."/>
            <person name="Wu R."/>
            <person name="Atkinson R."/>
            <person name="Karunairetnam S."/>
            <person name="Bulley S."/>
            <person name="Chunkath S."/>
            <person name="Hanley Z."/>
            <person name="Storey R."/>
            <person name="Thrimawithana A."/>
            <person name="Thomson S."/>
            <person name="David C."/>
            <person name="Testolin R."/>
        </authorList>
    </citation>
    <scope>NUCLEOTIDE SEQUENCE [LARGE SCALE GENOMIC DNA]</scope>
    <source>
        <strain evidence="6">cv. Red5</strain>
        <tissue evidence="5">Young leaf</tissue>
    </source>
</reference>
<dbReference type="InterPro" id="IPR005554">
    <property type="entry name" value="NOL6/Upt22"/>
</dbReference>
<dbReference type="STRING" id="1590841.A0A2R6RLC4"/>
<evidence type="ECO:0000313" key="6">
    <source>
        <dbReference type="Proteomes" id="UP000241394"/>
    </source>
</evidence>
<evidence type="ECO:0000259" key="4">
    <source>
        <dbReference type="Pfam" id="PF17406"/>
    </source>
</evidence>
<dbReference type="InterPro" id="IPR035369">
    <property type="entry name" value="Nrap_D4"/>
</dbReference>
<dbReference type="Pfam" id="PF03813">
    <property type="entry name" value="Nrap"/>
    <property type="match status" value="1"/>
</dbReference>
<feature type="domain" description="Nrap protein" evidence="2">
    <location>
        <begin position="96"/>
        <end position="228"/>
    </location>
</feature>
<dbReference type="PANTHER" id="PTHR17972:SF0">
    <property type="entry name" value="NUCLEOLAR PROTEIN 6"/>
    <property type="match status" value="1"/>
</dbReference>
<dbReference type="EMBL" id="NKQK01000005">
    <property type="protein sequence ID" value="PSS30826.1"/>
    <property type="molecule type" value="Genomic_DNA"/>
</dbReference>
<keyword evidence="6" id="KW-1185">Reference proteome</keyword>
<feature type="domain" description="Nrap protein" evidence="4">
    <location>
        <begin position="425"/>
        <end position="551"/>
    </location>
</feature>